<evidence type="ECO:0000313" key="3">
    <source>
        <dbReference type="Proteomes" id="UP000011864"/>
    </source>
</evidence>
<gene>
    <name evidence="2" type="ORF">C427_0579</name>
</gene>
<dbReference type="Proteomes" id="UP000011864">
    <property type="component" value="Chromosome"/>
</dbReference>
<evidence type="ECO:0000313" key="2">
    <source>
        <dbReference type="EMBL" id="AGH42689.1"/>
    </source>
</evidence>
<dbReference type="STRING" id="1129794.C427_0579"/>
<proteinExistence type="predicted"/>
<evidence type="ECO:0000259" key="1">
    <source>
        <dbReference type="PROSITE" id="PS51459"/>
    </source>
</evidence>
<feature type="domain" description="Fido" evidence="1">
    <location>
        <begin position="1"/>
        <end position="83"/>
    </location>
</feature>
<dbReference type="Pfam" id="PF02661">
    <property type="entry name" value="Fic"/>
    <property type="match status" value="1"/>
</dbReference>
<dbReference type="PATRIC" id="fig|1129794.4.peg.574"/>
<dbReference type="InterPro" id="IPR036597">
    <property type="entry name" value="Fido-like_dom_sf"/>
</dbReference>
<protein>
    <recommendedName>
        <fullName evidence="1">Fido domain-containing protein</fullName>
    </recommendedName>
</protein>
<reference evidence="2 3" key="1">
    <citation type="journal article" date="2013" name="Genome Announc.">
        <title>Complete Genome Sequence of Glaciecola psychrophila Strain 170T.</title>
        <authorList>
            <person name="Yin J."/>
            <person name="Chen J."/>
            <person name="Liu G."/>
            <person name="Yu Y."/>
            <person name="Song L."/>
            <person name="Wang X."/>
            <person name="Qu X."/>
        </authorList>
    </citation>
    <scope>NUCLEOTIDE SEQUENCE [LARGE SCALE GENOMIC DNA]</scope>
    <source>
        <strain evidence="2 3">170</strain>
    </source>
</reference>
<sequence>MDVRKVLGTVIANPSRGDIVYTPPLGEKQICDLLSNEKQFLHANDGLDPLIKMTISHYQFEAIHPFHDGNGQNGALIEYSVFD</sequence>
<dbReference type="SUPFAM" id="SSF140931">
    <property type="entry name" value="Fic-like"/>
    <property type="match status" value="1"/>
</dbReference>
<dbReference type="eggNOG" id="COG3177">
    <property type="taxonomic scope" value="Bacteria"/>
</dbReference>
<dbReference type="PROSITE" id="PS51459">
    <property type="entry name" value="FIDO"/>
    <property type="match status" value="1"/>
</dbReference>
<dbReference type="KEGG" id="gps:C427_0579"/>
<keyword evidence="3" id="KW-1185">Reference proteome</keyword>
<dbReference type="Gene3D" id="1.10.3290.10">
    <property type="entry name" value="Fido-like domain"/>
    <property type="match status" value="1"/>
</dbReference>
<dbReference type="EMBL" id="CP003837">
    <property type="protein sequence ID" value="AGH42689.1"/>
    <property type="molecule type" value="Genomic_DNA"/>
</dbReference>
<organism evidence="2 3">
    <name type="scientific">Paraglaciecola psychrophila 170</name>
    <dbReference type="NCBI Taxonomy" id="1129794"/>
    <lineage>
        <taxon>Bacteria</taxon>
        <taxon>Pseudomonadati</taxon>
        <taxon>Pseudomonadota</taxon>
        <taxon>Gammaproteobacteria</taxon>
        <taxon>Alteromonadales</taxon>
        <taxon>Alteromonadaceae</taxon>
        <taxon>Paraglaciecola</taxon>
    </lineage>
</organism>
<dbReference type="HOGENOM" id="CLU_2539523_0_0_6"/>
<accession>M4RKK5</accession>
<name>M4RKK5_9ALTE</name>
<dbReference type="AlphaFoldDB" id="M4RKK5"/>
<dbReference type="InterPro" id="IPR003812">
    <property type="entry name" value="Fido"/>
</dbReference>